<dbReference type="PANTHER" id="PTHR23522:SF10">
    <property type="entry name" value="3-PHENYLPROPIONIC ACID TRANSPORTER-RELATED"/>
    <property type="match status" value="1"/>
</dbReference>
<evidence type="ECO:0000256" key="7">
    <source>
        <dbReference type="ARBA" id="ARBA00023136"/>
    </source>
</evidence>
<dbReference type="NCBIfam" id="NF037955">
    <property type="entry name" value="mfs"/>
    <property type="match status" value="1"/>
</dbReference>
<feature type="transmembrane region" description="Helical" evidence="8">
    <location>
        <begin position="37"/>
        <end position="57"/>
    </location>
</feature>
<dbReference type="Proteomes" id="UP001055804">
    <property type="component" value="Unassembled WGS sequence"/>
</dbReference>
<evidence type="ECO:0000256" key="6">
    <source>
        <dbReference type="ARBA" id="ARBA00022989"/>
    </source>
</evidence>
<dbReference type="RefSeq" id="WP_269330970.1">
    <property type="nucleotide sequence ID" value="NZ_JAMZFT010000001.1"/>
</dbReference>
<evidence type="ECO:0000313" key="10">
    <source>
        <dbReference type="EMBL" id="MCP1335010.1"/>
    </source>
</evidence>
<keyword evidence="7 8" id="KW-0472">Membrane</keyword>
<evidence type="ECO:0000256" key="1">
    <source>
        <dbReference type="ARBA" id="ARBA00004429"/>
    </source>
</evidence>
<feature type="transmembrane region" description="Helical" evidence="8">
    <location>
        <begin position="64"/>
        <end position="84"/>
    </location>
</feature>
<keyword evidence="5 8" id="KW-0812">Transmembrane</keyword>
<dbReference type="PANTHER" id="PTHR23522">
    <property type="entry name" value="BLL5896 PROTEIN"/>
    <property type="match status" value="1"/>
</dbReference>
<evidence type="ECO:0000313" key="11">
    <source>
        <dbReference type="Proteomes" id="UP001055804"/>
    </source>
</evidence>
<keyword evidence="11" id="KW-1185">Reference proteome</keyword>
<sequence length="382" mass="39943">MGVSLLYAAVFGHVGAFLPFFPVWLEGRGLTPGDIGLFLGLVGLTRIVAGPGVALLIDRSGSLIRSYGLISVIGTLVLLCFVPAVPPLVLLAMAPLLAAFLPTLIPLNETIALRTAADTGASYGVMRAVGSAAFILAAIGCGWTVGTMGSEAVIWWMVITAALAAAGSLIATEPRPQPRGEGEAEPKRARLSDAGRLLRSRPFLMLAMGGGLIQAGHAVYYAFSALHWRRLGYDETTIGLLWGVGVVAEVLLFAFAGRVGRWFGPLALVLIGGLGASVRWLGLAFDPPLWALFVLQTGHALSFGAMHLGAVQFLHGALSPRLGVTGQTLYNTISGGILLAGATAGMGLVFDRLGALSYLAMAAMTLAGTLVTWRLMRTWRPA</sequence>
<dbReference type="EMBL" id="JAMZFT010000001">
    <property type="protein sequence ID" value="MCP1335010.1"/>
    <property type="molecule type" value="Genomic_DNA"/>
</dbReference>
<dbReference type="GO" id="GO:0005886">
    <property type="term" value="C:plasma membrane"/>
    <property type="evidence" value="ECO:0007669"/>
    <property type="project" value="UniProtKB-SubCell"/>
</dbReference>
<evidence type="ECO:0000256" key="2">
    <source>
        <dbReference type="ARBA" id="ARBA00022448"/>
    </source>
</evidence>
<dbReference type="InterPro" id="IPR024989">
    <property type="entry name" value="MFS_assoc_dom"/>
</dbReference>
<comment type="subcellular location">
    <subcellularLocation>
        <location evidence="1">Cell inner membrane</location>
        <topology evidence="1">Multi-pass membrane protein</topology>
    </subcellularLocation>
</comment>
<comment type="caution">
    <text evidence="10">The sequence shown here is derived from an EMBL/GenBank/DDBJ whole genome shotgun (WGS) entry which is preliminary data.</text>
</comment>
<reference evidence="10" key="1">
    <citation type="submission" date="2022-06" db="EMBL/GenBank/DDBJ databases">
        <title>Isolation and Genomics of Futiania mangrovii gen. nov., sp. nov., a Rare and Metabolically-versatile member in the Class Alphaproteobacteria.</title>
        <authorList>
            <person name="Liu L."/>
            <person name="Huang W.-C."/>
            <person name="Pan J."/>
            <person name="Li J."/>
            <person name="Huang Y."/>
            <person name="Du H."/>
            <person name="Liu Y."/>
            <person name="Li M."/>
        </authorList>
    </citation>
    <scope>NUCLEOTIDE SEQUENCE</scope>
    <source>
        <strain evidence="10">FT118</strain>
    </source>
</reference>
<feature type="transmembrane region" description="Helical" evidence="8">
    <location>
        <begin position="356"/>
        <end position="376"/>
    </location>
</feature>
<feature type="transmembrane region" description="Helical" evidence="8">
    <location>
        <begin position="90"/>
        <end position="107"/>
    </location>
</feature>
<organism evidence="10 11">
    <name type="scientific">Futiania mangrovi</name>
    <dbReference type="NCBI Taxonomy" id="2959716"/>
    <lineage>
        <taxon>Bacteria</taxon>
        <taxon>Pseudomonadati</taxon>
        <taxon>Pseudomonadota</taxon>
        <taxon>Alphaproteobacteria</taxon>
        <taxon>Futianiales</taxon>
        <taxon>Futianiaceae</taxon>
        <taxon>Futiania</taxon>
    </lineage>
</organism>
<keyword evidence="4" id="KW-0997">Cell inner membrane</keyword>
<feature type="domain" description="Major facilitator superfamily associated" evidence="9">
    <location>
        <begin position="4"/>
        <end position="351"/>
    </location>
</feature>
<dbReference type="Gene3D" id="1.20.1250.20">
    <property type="entry name" value="MFS general substrate transporter like domains"/>
    <property type="match status" value="2"/>
</dbReference>
<feature type="transmembrane region" description="Helical" evidence="8">
    <location>
        <begin position="329"/>
        <end position="350"/>
    </location>
</feature>
<gene>
    <name evidence="10" type="ORF">NJQ99_01155</name>
</gene>
<dbReference type="GO" id="GO:0015528">
    <property type="term" value="F:lactose:proton symporter activity"/>
    <property type="evidence" value="ECO:0007669"/>
    <property type="project" value="TreeGrafter"/>
</dbReference>
<feature type="transmembrane region" description="Helical" evidence="8">
    <location>
        <begin position="152"/>
        <end position="171"/>
    </location>
</feature>
<accession>A0A9J6PFX1</accession>
<proteinExistence type="predicted"/>
<feature type="transmembrane region" description="Helical" evidence="8">
    <location>
        <begin position="263"/>
        <end position="283"/>
    </location>
</feature>
<feature type="transmembrane region" description="Helical" evidence="8">
    <location>
        <begin position="238"/>
        <end position="256"/>
    </location>
</feature>
<dbReference type="Pfam" id="PF12832">
    <property type="entry name" value="MFS_1_like"/>
    <property type="match status" value="1"/>
</dbReference>
<evidence type="ECO:0000256" key="5">
    <source>
        <dbReference type="ARBA" id="ARBA00022692"/>
    </source>
</evidence>
<dbReference type="SUPFAM" id="SSF103473">
    <property type="entry name" value="MFS general substrate transporter"/>
    <property type="match status" value="1"/>
</dbReference>
<evidence type="ECO:0000259" key="9">
    <source>
        <dbReference type="Pfam" id="PF12832"/>
    </source>
</evidence>
<name>A0A9J6PFX1_9PROT</name>
<feature type="transmembrane region" description="Helical" evidence="8">
    <location>
        <begin position="5"/>
        <end position="25"/>
    </location>
</feature>
<feature type="transmembrane region" description="Helical" evidence="8">
    <location>
        <begin position="203"/>
        <end position="223"/>
    </location>
</feature>
<dbReference type="GO" id="GO:0030395">
    <property type="term" value="F:lactose binding"/>
    <property type="evidence" value="ECO:0007669"/>
    <property type="project" value="TreeGrafter"/>
</dbReference>
<evidence type="ECO:0000256" key="3">
    <source>
        <dbReference type="ARBA" id="ARBA00022475"/>
    </source>
</evidence>
<keyword evidence="3" id="KW-1003">Cell membrane</keyword>
<dbReference type="InterPro" id="IPR036259">
    <property type="entry name" value="MFS_trans_sf"/>
</dbReference>
<feature type="transmembrane region" description="Helical" evidence="8">
    <location>
        <begin position="128"/>
        <end position="146"/>
    </location>
</feature>
<dbReference type="PIRSF" id="PIRSF004925">
    <property type="entry name" value="HcaT"/>
    <property type="match status" value="1"/>
</dbReference>
<protein>
    <submittedName>
        <fullName evidence="10">MFS transporter</fullName>
    </submittedName>
</protein>
<dbReference type="AlphaFoldDB" id="A0A9J6PFX1"/>
<keyword evidence="6 8" id="KW-1133">Transmembrane helix</keyword>
<evidence type="ECO:0000256" key="4">
    <source>
        <dbReference type="ARBA" id="ARBA00022519"/>
    </source>
</evidence>
<feature type="transmembrane region" description="Helical" evidence="8">
    <location>
        <begin position="289"/>
        <end position="308"/>
    </location>
</feature>
<keyword evidence="2" id="KW-0813">Transport</keyword>
<evidence type="ECO:0000256" key="8">
    <source>
        <dbReference type="SAM" id="Phobius"/>
    </source>
</evidence>
<dbReference type="InterPro" id="IPR026032">
    <property type="entry name" value="HcaT-like"/>
</dbReference>